<name>A0A9E7FB47_9LILI</name>
<feature type="region of interest" description="Disordered" evidence="1">
    <location>
        <begin position="35"/>
        <end position="104"/>
    </location>
</feature>
<evidence type="ECO:0000256" key="1">
    <source>
        <dbReference type="SAM" id="MobiDB-lite"/>
    </source>
</evidence>
<accession>A0A9E7FB47</accession>
<feature type="compositionally biased region" description="Low complexity" evidence="1">
    <location>
        <begin position="89"/>
        <end position="104"/>
    </location>
</feature>
<dbReference type="AlphaFoldDB" id="A0A9E7FB47"/>
<organism evidence="2 3">
    <name type="scientific">Musa troglodytarum</name>
    <name type="common">fe'i banana</name>
    <dbReference type="NCBI Taxonomy" id="320322"/>
    <lineage>
        <taxon>Eukaryota</taxon>
        <taxon>Viridiplantae</taxon>
        <taxon>Streptophyta</taxon>
        <taxon>Embryophyta</taxon>
        <taxon>Tracheophyta</taxon>
        <taxon>Spermatophyta</taxon>
        <taxon>Magnoliopsida</taxon>
        <taxon>Liliopsida</taxon>
        <taxon>Zingiberales</taxon>
        <taxon>Musaceae</taxon>
        <taxon>Musa</taxon>
    </lineage>
</organism>
<evidence type="ECO:0000313" key="2">
    <source>
        <dbReference type="EMBL" id="URD92709.1"/>
    </source>
</evidence>
<dbReference type="EMBL" id="CP097505">
    <property type="protein sequence ID" value="URD92709.1"/>
    <property type="molecule type" value="Genomic_DNA"/>
</dbReference>
<keyword evidence="3" id="KW-1185">Reference proteome</keyword>
<gene>
    <name evidence="2" type="ORF">MUK42_32655</name>
</gene>
<dbReference type="Proteomes" id="UP001055439">
    <property type="component" value="Chromosome 3"/>
</dbReference>
<proteinExistence type="predicted"/>
<reference evidence="2" key="1">
    <citation type="submission" date="2022-05" db="EMBL/GenBank/DDBJ databases">
        <title>The Musa troglodytarum L. genome provides insights into the mechanism of non-climacteric behaviour and enrichment of carotenoids.</title>
        <authorList>
            <person name="Wang J."/>
        </authorList>
    </citation>
    <scope>NUCLEOTIDE SEQUENCE</scope>
    <source>
        <tissue evidence="2">Leaf</tissue>
    </source>
</reference>
<protein>
    <submittedName>
        <fullName evidence="2">Uncharacterized protein</fullName>
    </submittedName>
</protein>
<sequence>MKPSTQALQGDHSSHWCVAKRGKAWHCNVSIAPEALATSPHVNLSSSNTSSSSEKIEPVDNGGSSESRLERKWRATARAGSGERRREQAQAAAVAATAEANREV</sequence>
<evidence type="ECO:0000313" key="3">
    <source>
        <dbReference type="Proteomes" id="UP001055439"/>
    </source>
</evidence>